<dbReference type="GO" id="GO:0005886">
    <property type="term" value="C:plasma membrane"/>
    <property type="evidence" value="ECO:0007669"/>
    <property type="project" value="TreeGrafter"/>
</dbReference>
<dbReference type="SMART" id="SM00065">
    <property type="entry name" value="GAF"/>
    <property type="match status" value="1"/>
</dbReference>
<dbReference type="InterPro" id="IPR043128">
    <property type="entry name" value="Rev_trsase/Diguanyl_cyclase"/>
</dbReference>
<dbReference type="InterPro" id="IPR029016">
    <property type="entry name" value="GAF-like_dom_sf"/>
</dbReference>
<dbReference type="SMART" id="SM00267">
    <property type="entry name" value="GGDEF"/>
    <property type="match status" value="1"/>
</dbReference>
<dbReference type="EMBL" id="JFZZ01000035">
    <property type="protein sequence ID" value="KAK96789.1"/>
    <property type="molecule type" value="Genomic_DNA"/>
</dbReference>
<evidence type="ECO:0000259" key="3">
    <source>
        <dbReference type="PROSITE" id="PS50887"/>
    </source>
</evidence>
<dbReference type="Pfam" id="PF13185">
    <property type="entry name" value="GAF_2"/>
    <property type="match status" value="1"/>
</dbReference>
<dbReference type="GeneID" id="93119884"/>
<protein>
    <recommendedName>
        <fullName evidence="1">diguanylate cyclase</fullName>
        <ecNumber evidence="1">2.7.7.65</ecNumber>
    </recommendedName>
</protein>
<dbReference type="Pfam" id="PF00990">
    <property type="entry name" value="GGDEF"/>
    <property type="match status" value="1"/>
</dbReference>
<dbReference type="CDD" id="cd01949">
    <property type="entry name" value="GGDEF"/>
    <property type="match status" value="1"/>
</dbReference>
<dbReference type="GO" id="GO:1902201">
    <property type="term" value="P:negative regulation of bacterial-type flagellum-dependent cell motility"/>
    <property type="evidence" value="ECO:0007669"/>
    <property type="project" value="TreeGrafter"/>
</dbReference>
<feature type="domain" description="GGDEF" evidence="3">
    <location>
        <begin position="214"/>
        <end position="351"/>
    </location>
</feature>
<dbReference type="PANTHER" id="PTHR45138">
    <property type="entry name" value="REGULATORY COMPONENTS OF SENSORY TRANSDUCTION SYSTEM"/>
    <property type="match status" value="1"/>
</dbReference>
<dbReference type="InterPro" id="IPR050469">
    <property type="entry name" value="Diguanylate_Cyclase"/>
</dbReference>
<dbReference type="InterPro" id="IPR029787">
    <property type="entry name" value="Nucleotide_cyclase"/>
</dbReference>
<dbReference type="GO" id="GO:0043709">
    <property type="term" value="P:cell adhesion involved in single-species biofilm formation"/>
    <property type="evidence" value="ECO:0007669"/>
    <property type="project" value="TreeGrafter"/>
</dbReference>
<evidence type="ECO:0000313" key="4">
    <source>
        <dbReference type="EMBL" id="KAK96789.1"/>
    </source>
</evidence>
<dbReference type="RefSeq" id="WP_005013987.1">
    <property type="nucleotide sequence ID" value="NZ_JFZZ01000035.1"/>
</dbReference>
<dbReference type="EC" id="2.7.7.65" evidence="1"/>
<evidence type="ECO:0000256" key="2">
    <source>
        <dbReference type="ARBA" id="ARBA00034247"/>
    </source>
</evidence>
<comment type="catalytic activity">
    <reaction evidence="2">
        <text>2 GTP = 3',3'-c-di-GMP + 2 diphosphate</text>
        <dbReference type="Rhea" id="RHEA:24898"/>
        <dbReference type="ChEBI" id="CHEBI:33019"/>
        <dbReference type="ChEBI" id="CHEBI:37565"/>
        <dbReference type="ChEBI" id="CHEBI:58805"/>
        <dbReference type="EC" id="2.7.7.65"/>
    </reaction>
</comment>
<gene>
    <name evidence="4" type="ORF">L497_1279</name>
</gene>
<dbReference type="NCBIfam" id="TIGR00254">
    <property type="entry name" value="GGDEF"/>
    <property type="match status" value="1"/>
</dbReference>
<dbReference type="Gene3D" id="3.30.450.40">
    <property type="match status" value="1"/>
</dbReference>
<dbReference type="STRING" id="35814.BBB42_09785"/>
<organism evidence="4 5">
    <name type="scientific">Bordetella holmesii CDC-H585-BH</name>
    <dbReference type="NCBI Taxonomy" id="1331206"/>
    <lineage>
        <taxon>Bacteria</taxon>
        <taxon>Pseudomonadati</taxon>
        <taxon>Pseudomonadota</taxon>
        <taxon>Betaproteobacteria</taxon>
        <taxon>Burkholderiales</taxon>
        <taxon>Alcaligenaceae</taxon>
        <taxon>Bordetella</taxon>
    </lineage>
</organism>
<dbReference type="PANTHER" id="PTHR45138:SF9">
    <property type="entry name" value="DIGUANYLATE CYCLASE DGCM-RELATED"/>
    <property type="match status" value="1"/>
</dbReference>
<dbReference type="InterPro" id="IPR003018">
    <property type="entry name" value="GAF"/>
</dbReference>
<comment type="caution">
    <text evidence="4">The sequence shown here is derived from an EMBL/GenBank/DDBJ whole genome shotgun (WGS) entry which is preliminary data.</text>
</comment>
<dbReference type="Proteomes" id="UP000026682">
    <property type="component" value="Unassembled WGS sequence"/>
</dbReference>
<dbReference type="SUPFAM" id="SSF55073">
    <property type="entry name" value="Nucleotide cyclase"/>
    <property type="match status" value="1"/>
</dbReference>
<sequence>MAATLWHAFIIVENLVSQLAASLPAAKTLEQLTRPLLDILGAVTGMESTYLTAIDLQQDVQQVRFARNAGLMKIPEGLEVSWSDTLCKRALDEGCQFTNDVAQRWADSDAASALGIQTYLSAPVRSEEGRLLGTICAASAEVKPIPIDAQTVITLFSTLISGFIERERLLRQLQSANESLRVIALNDALTGLPNRRSLYETLEIMLARASEQSESVIVGLMDLDGFKQINDKHGHHAGDALLCAVGRRVSGALRPSDVLGRLGGDEFMLVAAGPADDAHARNLAQTLEQRMQAESKGEYVLNDIRLSYAGASVGVIAFVPGQHTHIDADIPVRLADARMYEVKRQRRNRLS</sequence>
<evidence type="ECO:0000256" key="1">
    <source>
        <dbReference type="ARBA" id="ARBA00012528"/>
    </source>
</evidence>
<evidence type="ECO:0000313" key="5">
    <source>
        <dbReference type="Proteomes" id="UP000026682"/>
    </source>
</evidence>
<name>A0A158M8B4_9BORD</name>
<dbReference type="Gene3D" id="3.30.70.270">
    <property type="match status" value="1"/>
</dbReference>
<accession>A0A158M8B4</accession>
<dbReference type="AlphaFoldDB" id="A0A158M8B4"/>
<proteinExistence type="predicted"/>
<dbReference type="PATRIC" id="fig|1331206.3.peg.802"/>
<dbReference type="InterPro" id="IPR000160">
    <property type="entry name" value="GGDEF_dom"/>
</dbReference>
<dbReference type="GO" id="GO:0052621">
    <property type="term" value="F:diguanylate cyclase activity"/>
    <property type="evidence" value="ECO:0007669"/>
    <property type="project" value="UniProtKB-EC"/>
</dbReference>
<dbReference type="PROSITE" id="PS50887">
    <property type="entry name" value="GGDEF"/>
    <property type="match status" value="1"/>
</dbReference>
<dbReference type="SUPFAM" id="SSF55781">
    <property type="entry name" value="GAF domain-like"/>
    <property type="match status" value="1"/>
</dbReference>
<reference evidence="4 5" key="1">
    <citation type="submission" date="2014-03" db="EMBL/GenBank/DDBJ databases">
        <title>Genome sequence of Bordetella holmseii.</title>
        <authorList>
            <person name="Harvill E."/>
            <person name="Goodfield L.L."/>
            <person name="Ivanov Y."/>
            <person name="Meyer J.A."/>
            <person name="Newth C."/>
            <person name="Cassiday P."/>
            <person name="Tondella M.L."/>
            <person name="Liao P."/>
            <person name="Zimmerman J."/>
            <person name="Meert K."/>
            <person name="Wessel D."/>
            <person name="Berger J."/>
            <person name="Dean J.M."/>
            <person name="Holubkov R."/>
            <person name="Burr J."/>
            <person name="Liu T."/>
            <person name="Brinkac L.M."/>
            <person name="Sanka R."/>
            <person name="Kim M."/>
            <person name="Losada L."/>
        </authorList>
    </citation>
    <scope>NUCLEOTIDE SEQUENCE [LARGE SCALE GENOMIC DNA]</scope>
    <source>
        <strain evidence="4 5">CDC-H585-BH</strain>
    </source>
</reference>